<evidence type="ECO:0000313" key="3">
    <source>
        <dbReference type="Proteomes" id="UP000596660"/>
    </source>
</evidence>
<evidence type="ECO:0000256" key="1">
    <source>
        <dbReference type="SAM" id="MobiDB-lite"/>
    </source>
</evidence>
<feature type="region of interest" description="Disordered" evidence="1">
    <location>
        <begin position="293"/>
        <end position="434"/>
    </location>
</feature>
<keyword evidence="3" id="KW-1185">Reference proteome</keyword>
<dbReference type="InterPro" id="IPR038938">
    <property type="entry name" value="D27-like"/>
</dbReference>
<dbReference type="AlphaFoldDB" id="A0A803LF32"/>
<feature type="compositionally biased region" description="Basic residues" evidence="1">
    <location>
        <begin position="180"/>
        <end position="192"/>
    </location>
</feature>
<dbReference type="Gramene" id="AUR62011788-RA">
    <property type="protein sequence ID" value="AUR62011788-RA:cds"/>
    <property type="gene ID" value="AUR62011788"/>
</dbReference>
<dbReference type="PANTHER" id="PTHR33591">
    <property type="entry name" value="BETA-CAROTENE ISOMERASE D27"/>
    <property type="match status" value="1"/>
</dbReference>
<dbReference type="EnsemblPlants" id="AUR62011788-RA">
    <property type="protein sequence ID" value="AUR62011788-RA:cds"/>
    <property type="gene ID" value="AUR62011788"/>
</dbReference>
<evidence type="ECO:0000313" key="2">
    <source>
        <dbReference type="EnsemblPlants" id="AUR62011788-RA:cds"/>
    </source>
</evidence>
<dbReference type="PANTHER" id="PTHR33591:SF2">
    <property type="entry name" value="BETA-CAROTENE ISOMERASE D27"/>
    <property type="match status" value="1"/>
</dbReference>
<feature type="compositionally biased region" description="Polar residues" evidence="1">
    <location>
        <begin position="322"/>
        <end position="334"/>
    </location>
</feature>
<sequence>MVEDDKLGARSEYKPNLLDGFFLDSFRKKLVEEVGWDSEKAGYDGMMELVNGLMLGRTTQQTNQAADTAAVDSEFPIVNPSFGYGFNEKNHPLLDDADLFKMIHTLDQLVPETEPPLFYPSQTEPLLSIEDINLNNESSPPRYTEGYESPQYETNRSATEYTKGRKEFEKSMEKIENSRKVKGAAKGKKKATTKTSPMQPPSPKSPNTVFKGLPLRRSPRFSPLAVTDTPNASDADPLTNASQTTMFRKKVPRSTTIRKGLVKGSIVTEKRMLGVGDRVSQLQGSVSRVNVNMSEGSSAGDNVGEVQGTSDSRVRRKMTFVVDSSESVETQPNPGFNLGEEDEDSDGDTNESVVIKNPRVRDQSNAAKAAKATKQSEALGSQSAATQPSASQAAASTKKTKGKKGRPSAEQQTVLTASQLPSQPIQMSQGNSQS</sequence>
<feature type="compositionally biased region" description="Polar residues" evidence="1">
    <location>
        <begin position="151"/>
        <end position="160"/>
    </location>
</feature>
<feature type="region of interest" description="Disordered" evidence="1">
    <location>
        <begin position="133"/>
        <end position="241"/>
    </location>
</feature>
<feature type="compositionally biased region" description="Low complexity" evidence="1">
    <location>
        <begin position="380"/>
        <end position="397"/>
    </location>
</feature>
<feature type="compositionally biased region" description="Basic and acidic residues" evidence="1">
    <location>
        <begin position="162"/>
        <end position="179"/>
    </location>
</feature>
<reference evidence="2" key="2">
    <citation type="submission" date="2021-03" db="UniProtKB">
        <authorList>
            <consortium name="EnsemblPlants"/>
        </authorList>
    </citation>
    <scope>IDENTIFICATION</scope>
</reference>
<accession>A0A803LF32</accession>
<protein>
    <submittedName>
        <fullName evidence="2">Uncharacterized protein</fullName>
    </submittedName>
</protein>
<feature type="compositionally biased region" description="Acidic residues" evidence="1">
    <location>
        <begin position="339"/>
        <end position="349"/>
    </location>
</feature>
<name>A0A803LF32_CHEQI</name>
<organism evidence="2 3">
    <name type="scientific">Chenopodium quinoa</name>
    <name type="common">Quinoa</name>
    <dbReference type="NCBI Taxonomy" id="63459"/>
    <lineage>
        <taxon>Eukaryota</taxon>
        <taxon>Viridiplantae</taxon>
        <taxon>Streptophyta</taxon>
        <taxon>Embryophyta</taxon>
        <taxon>Tracheophyta</taxon>
        <taxon>Spermatophyta</taxon>
        <taxon>Magnoliopsida</taxon>
        <taxon>eudicotyledons</taxon>
        <taxon>Gunneridae</taxon>
        <taxon>Pentapetalae</taxon>
        <taxon>Caryophyllales</taxon>
        <taxon>Chenopodiaceae</taxon>
        <taxon>Chenopodioideae</taxon>
        <taxon>Atripliceae</taxon>
        <taxon>Chenopodium</taxon>
    </lineage>
</organism>
<proteinExistence type="predicted"/>
<reference evidence="2" key="1">
    <citation type="journal article" date="2017" name="Nature">
        <title>The genome of Chenopodium quinoa.</title>
        <authorList>
            <person name="Jarvis D.E."/>
            <person name="Ho Y.S."/>
            <person name="Lightfoot D.J."/>
            <person name="Schmoeckel S.M."/>
            <person name="Li B."/>
            <person name="Borm T.J.A."/>
            <person name="Ohyanagi H."/>
            <person name="Mineta K."/>
            <person name="Michell C.T."/>
            <person name="Saber N."/>
            <person name="Kharbatia N.M."/>
            <person name="Rupper R.R."/>
            <person name="Sharp A.R."/>
            <person name="Dally N."/>
            <person name="Boughton B.A."/>
            <person name="Woo Y.H."/>
            <person name="Gao G."/>
            <person name="Schijlen E.G.W.M."/>
            <person name="Guo X."/>
            <person name="Momin A.A."/>
            <person name="Negrao S."/>
            <person name="Al-Babili S."/>
            <person name="Gehring C."/>
            <person name="Roessner U."/>
            <person name="Jung C."/>
            <person name="Murphy K."/>
            <person name="Arold S.T."/>
            <person name="Gojobori T."/>
            <person name="van der Linden C.G."/>
            <person name="van Loo E.N."/>
            <person name="Jellen E.N."/>
            <person name="Maughan P.J."/>
            <person name="Tester M."/>
        </authorList>
    </citation>
    <scope>NUCLEOTIDE SEQUENCE [LARGE SCALE GENOMIC DNA]</scope>
    <source>
        <strain evidence="2">cv. PI 614886</strain>
    </source>
</reference>
<dbReference type="Proteomes" id="UP000596660">
    <property type="component" value="Unplaced"/>
</dbReference>
<feature type="compositionally biased region" description="Polar residues" evidence="1">
    <location>
        <begin position="409"/>
        <end position="434"/>
    </location>
</feature>